<keyword evidence="3" id="KW-0547">Nucleotide-binding</keyword>
<dbReference type="InterPro" id="IPR003593">
    <property type="entry name" value="AAA+_ATPase"/>
</dbReference>
<dbReference type="PROSITE" id="PS00211">
    <property type="entry name" value="ABC_TRANSPORTER_1"/>
    <property type="match status" value="1"/>
</dbReference>
<dbReference type="EMBL" id="BANC01000059">
    <property type="protein sequence ID" value="GAN80815.1"/>
    <property type="molecule type" value="Genomic_DNA"/>
</dbReference>
<keyword evidence="7" id="KW-1185">Reference proteome</keyword>
<dbReference type="CDD" id="cd03293">
    <property type="entry name" value="ABC_NrtD_SsuB_transporters"/>
    <property type="match status" value="1"/>
</dbReference>
<dbReference type="SUPFAM" id="SSF52540">
    <property type="entry name" value="P-loop containing nucleoside triphosphate hydrolases"/>
    <property type="match status" value="1"/>
</dbReference>
<accession>A0A0D6PGB7</accession>
<name>A0A0D6PGB7_9PROT</name>
<reference evidence="6 7" key="1">
    <citation type="submission" date="2012-11" db="EMBL/GenBank/DDBJ databases">
        <title>Whole genome sequence of Acidocella aminolytica 101 = DSM 11237.</title>
        <authorList>
            <person name="Azuma Y."/>
            <person name="Higashiura N."/>
            <person name="Hirakawa H."/>
            <person name="Matsushita K."/>
        </authorList>
    </citation>
    <scope>NUCLEOTIDE SEQUENCE [LARGE SCALE GENOMIC DNA]</scope>
    <source>
        <strain evidence="7">101 / DSM 11237</strain>
    </source>
</reference>
<gene>
    <name evidence="6" type="ORF">Aam_060_041</name>
</gene>
<dbReference type="OrthoDB" id="7336028at2"/>
<evidence type="ECO:0000256" key="1">
    <source>
        <dbReference type="ARBA" id="ARBA00005417"/>
    </source>
</evidence>
<organism evidence="6 7">
    <name type="scientific">Acidocella aminolytica 101 = DSM 11237</name>
    <dbReference type="NCBI Taxonomy" id="1120923"/>
    <lineage>
        <taxon>Bacteria</taxon>
        <taxon>Pseudomonadati</taxon>
        <taxon>Pseudomonadota</taxon>
        <taxon>Alphaproteobacteria</taxon>
        <taxon>Acetobacterales</taxon>
        <taxon>Acidocellaceae</taxon>
        <taxon>Acidocella</taxon>
    </lineage>
</organism>
<dbReference type="PANTHER" id="PTHR42788">
    <property type="entry name" value="TAURINE IMPORT ATP-BINDING PROTEIN-RELATED"/>
    <property type="match status" value="1"/>
</dbReference>
<keyword evidence="2" id="KW-0813">Transport</keyword>
<feature type="domain" description="ABC transporter" evidence="5">
    <location>
        <begin position="3"/>
        <end position="229"/>
    </location>
</feature>
<evidence type="ECO:0000313" key="7">
    <source>
        <dbReference type="Proteomes" id="UP000032668"/>
    </source>
</evidence>
<dbReference type="SMART" id="SM00382">
    <property type="entry name" value="AAA"/>
    <property type="match status" value="1"/>
</dbReference>
<evidence type="ECO:0000313" key="6">
    <source>
        <dbReference type="EMBL" id="GAN80815.1"/>
    </source>
</evidence>
<dbReference type="InterPro" id="IPR003439">
    <property type="entry name" value="ABC_transporter-like_ATP-bd"/>
</dbReference>
<evidence type="ECO:0000256" key="4">
    <source>
        <dbReference type="ARBA" id="ARBA00022840"/>
    </source>
</evidence>
<dbReference type="Proteomes" id="UP000032668">
    <property type="component" value="Unassembled WGS sequence"/>
</dbReference>
<keyword evidence="4" id="KW-0067">ATP-binding</keyword>
<dbReference type="PROSITE" id="PS50893">
    <property type="entry name" value="ABC_TRANSPORTER_2"/>
    <property type="match status" value="1"/>
</dbReference>
<dbReference type="AlphaFoldDB" id="A0A0D6PGB7"/>
<evidence type="ECO:0000256" key="2">
    <source>
        <dbReference type="ARBA" id="ARBA00022448"/>
    </source>
</evidence>
<evidence type="ECO:0000256" key="3">
    <source>
        <dbReference type="ARBA" id="ARBA00022741"/>
    </source>
</evidence>
<sequence>MPIEIEGVTKTFNGQRALDELSLRVEDGSFLTILGASGCGKSTLLNILAGLETPSTGRILLDGTPVTGPGPDRVVVFQKPGLYPWLSLRDNIAFGLRMRGSSSLPWREVDRVIELIGLKGFEKHRPYELSGGMQQRVAIARALVMHPRVLLMDEPFGALDAQTRETMQEFLTELWERIQATVIFVTHDIDEAIMLGSRLVVMSARPGRISLDEPVTLGRPRDWDMITTPDFLALKRAARRILAGQTH</sequence>
<comment type="similarity">
    <text evidence="1">Belongs to the ABC transporter superfamily.</text>
</comment>
<proteinExistence type="inferred from homology"/>
<dbReference type="PANTHER" id="PTHR42788:SF13">
    <property type="entry name" value="ALIPHATIC SULFONATES IMPORT ATP-BINDING PROTEIN SSUB"/>
    <property type="match status" value="1"/>
</dbReference>
<dbReference type="InterPro" id="IPR050166">
    <property type="entry name" value="ABC_transporter_ATP-bind"/>
</dbReference>
<comment type="caution">
    <text evidence="6">The sequence shown here is derived from an EMBL/GenBank/DDBJ whole genome shotgun (WGS) entry which is preliminary data.</text>
</comment>
<dbReference type="InterPro" id="IPR027417">
    <property type="entry name" value="P-loop_NTPase"/>
</dbReference>
<dbReference type="Pfam" id="PF00005">
    <property type="entry name" value="ABC_tran"/>
    <property type="match status" value="1"/>
</dbReference>
<protein>
    <submittedName>
        <fullName evidence="6">ABC transporter</fullName>
    </submittedName>
</protein>
<evidence type="ECO:0000259" key="5">
    <source>
        <dbReference type="PROSITE" id="PS50893"/>
    </source>
</evidence>
<dbReference type="GO" id="GO:0005524">
    <property type="term" value="F:ATP binding"/>
    <property type="evidence" value="ECO:0007669"/>
    <property type="project" value="UniProtKB-KW"/>
</dbReference>
<dbReference type="Gene3D" id="3.40.50.300">
    <property type="entry name" value="P-loop containing nucleotide triphosphate hydrolases"/>
    <property type="match status" value="1"/>
</dbReference>
<dbReference type="GO" id="GO:0016887">
    <property type="term" value="F:ATP hydrolysis activity"/>
    <property type="evidence" value="ECO:0007669"/>
    <property type="project" value="InterPro"/>
</dbReference>
<dbReference type="InterPro" id="IPR017871">
    <property type="entry name" value="ABC_transporter-like_CS"/>
</dbReference>
<dbReference type="STRING" id="1120923.SAMN02746095_00170"/>
<dbReference type="RefSeq" id="WP_048879204.1">
    <property type="nucleotide sequence ID" value="NZ_BANC01000059.1"/>
</dbReference>